<dbReference type="Gene3D" id="1.25.40.10">
    <property type="entry name" value="Tetratricopeptide repeat domain"/>
    <property type="match status" value="3"/>
</dbReference>
<keyword evidence="15" id="KW-1185">Reference proteome</keyword>
<dbReference type="FunFam" id="1.25.40.10:FF:000102">
    <property type="entry name" value="hsp70-Hsp90 organizing protein 3-like"/>
    <property type="match status" value="1"/>
</dbReference>
<dbReference type="SMART" id="SM00727">
    <property type="entry name" value="STI1"/>
    <property type="match status" value="2"/>
</dbReference>
<gene>
    <name evidence="14" type="ORF">RIF29_36775</name>
</gene>
<feature type="compositionally biased region" description="Acidic residues" evidence="12">
    <location>
        <begin position="230"/>
        <end position="245"/>
    </location>
</feature>
<dbReference type="Gene3D" id="1.10.260.100">
    <property type="match status" value="2"/>
</dbReference>
<dbReference type="FunFam" id="1.25.40.10:FF:000020">
    <property type="entry name" value="Stress-induced phosphoprotein 1"/>
    <property type="match status" value="1"/>
</dbReference>
<keyword evidence="6 11" id="KW-0802">TPR repeat</keyword>
<feature type="repeat" description="TPR" evidence="11">
    <location>
        <begin position="2"/>
        <end position="35"/>
    </location>
</feature>
<feature type="domain" description="STI1" evidence="13">
    <location>
        <begin position="532"/>
        <end position="571"/>
    </location>
</feature>
<evidence type="ECO:0000256" key="10">
    <source>
        <dbReference type="ARBA" id="ARBA00023242"/>
    </source>
</evidence>
<comment type="subcellular location">
    <subcellularLocation>
        <location evidence="2">Cytoplasm</location>
    </subcellularLocation>
    <subcellularLocation>
        <location evidence="1">Nucleus</location>
    </subcellularLocation>
</comment>
<protein>
    <recommendedName>
        <fullName evidence="13">STI1 domain-containing protein</fullName>
    </recommendedName>
</protein>
<evidence type="ECO:0000256" key="6">
    <source>
        <dbReference type="ARBA" id="ARBA00022803"/>
    </source>
</evidence>
<evidence type="ECO:0000256" key="5">
    <source>
        <dbReference type="ARBA" id="ARBA00022737"/>
    </source>
</evidence>
<feature type="compositionally biased region" description="Acidic residues" evidence="12">
    <location>
        <begin position="203"/>
        <end position="212"/>
    </location>
</feature>
<keyword evidence="5" id="KW-0677">Repeat</keyword>
<evidence type="ECO:0000256" key="1">
    <source>
        <dbReference type="ARBA" id="ARBA00004123"/>
    </source>
</evidence>
<evidence type="ECO:0000256" key="8">
    <source>
        <dbReference type="ARBA" id="ARBA00023016"/>
    </source>
</evidence>
<dbReference type="EMBL" id="JAYWIO010000007">
    <property type="protein sequence ID" value="KAK7252664.1"/>
    <property type="molecule type" value="Genomic_DNA"/>
</dbReference>
<feature type="repeat" description="TPR" evidence="11">
    <location>
        <begin position="255"/>
        <end position="288"/>
    </location>
</feature>
<dbReference type="Pfam" id="PF13432">
    <property type="entry name" value="TPR_16"/>
    <property type="match status" value="1"/>
</dbReference>
<keyword evidence="7" id="KW-0007">Acetylation</keyword>
<dbReference type="AlphaFoldDB" id="A0AAN9EBI1"/>
<dbReference type="FunFam" id="1.25.40.10:FF:000010">
    <property type="entry name" value="Stress-induced phosphoprotein 1"/>
    <property type="match status" value="1"/>
</dbReference>
<proteinExistence type="predicted"/>
<organism evidence="14 15">
    <name type="scientific">Crotalaria pallida</name>
    <name type="common">Smooth rattlebox</name>
    <name type="synonym">Crotalaria striata</name>
    <dbReference type="NCBI Taxonomy" id="3830"/>
    <lineage>
        <taxon>Eukaryota</taxon>
        <taxon>Viridiplantae</taxon>
        <taxon>Streptophyta</taxon>
        <taxon>Embryophyta</taxon>
        <taxon>Tracheophyta</taxon>
        <taxon>Spermatophyta</taxon>
        <taxon>Magnoliopsida</taxon>
        <taxon>eudicotyledons</taxon>
        <taxon>Gunneridae</taxon>
        <taxon>Pentapetalae</taxon>
        <taxon>rosids</taxon>
        <taxon>fabids</taxon>
        <taxon>Fabales</taxon>
        <taxon>Fabaceae</taxon>
        <taxon>Papilionoideae</taxon>
        <taxon>50 kb inversion clade</taxon>
        <taxon>genistoids sensu lato</taxon>
        <taxon>core genistoids</taxon>
        <taxon>Crotalarieae</taxon>
        <taxon>Crotalaria</taxon>
    </lineage>
</organism>
<feature type="repeat" description="TPR" evidence="11">
    <location>
        <begin position="394"/>
        <end position="427"/>
    </location>
</feature>
<keyword evidence="8" id="KW-0346">Stress response</keyword>
<dbReference type="SMART" id="SM00028">
    <property type="entry name" value="TPR"/>
    <property type="match status" value="9"/>
</dbReference>
<evidence type="ECO:0000256" key="2">
    <source>
        <dbReference type="ARBA" id="ARBA00004496"/>
    </source>
</evidence>
<evidence type="ECO:0000256" key="7">
    <source>
        <dbReference type="ARBA" id="ARBA00022990"/>
    </source>
</evidence>
<feature type="repeat" description="TPR" evidence="11">
    <location>
        <begin position="36"/>
        <end position="69"/>
    </location>
</feature>
<evidence type="ECO:0000256" key="9">
    <source>
        <dbReference type="ARBA" id="ARBA00023186"/>
    </source>
</evidence>
<evidence type="ECO:0000256" key="4">
    <source>
        <dbReference type="ARBA" id="ARBA00022553"/>
    </source>
</evidence>
<dbReference type="InterPro" id="IPR006636">
    <property type="entry name" value="STI1_HS-bd"/>
</dbReference>
<dbReference type="Pfam" id="PF13181">
    <property type="entry name" value="TPR_8"/>
    <property type="match status" value="1"/>
</dbReference>
<feature type="region of interest" description="Disordered" evidence="12">
    <location>
        <begin position="200"/>
        <end position="264"/>
    </location>
</feature>
<keyword evidence="4" id="KW-0597">Phosphoprotein</keyword>
<feature type="repeat" description="TPR" evidence="11">
    <location>
        <begin position="428"/>
        <end position="461"/>
    </location>
</feature>
<dbReference type="PANTHER" id="PTHR22904:SF533">
    <property type="entry name" value="HSP70-HSP90 ORGANIZING PROTEIN 3"/>
    <property type="match status" value="1"/>
</dbReference>
<dbReference type="GO" id="GO:0005737">
    <property type="term" value="C:cytoplasm"/>
    <property type="evidence" value="ECO:0007669"/>
    <property type="project" value="UniProtKB-SubCell"/>
</dbReference>
<dbReference type="FunFam" id="1.10.260.100:FF:000002">
    <property type="entry name" value="Stress-induced-phosphoprotein 1 (Hsp70/Hsp90-organizing)"/>
    <property type="match status" value="1"/>
</dbReference>
<evidence type="ECO:0000313" key="14">
    <source>
        <dbReference type="EMBL" id="KAK7252664.1"/>
    </source>
</evidence>
<dbReference type="Pfam" id="PF17830">
    <property type="entry name" value="STI1-HOP_DP"/>
    <property type="match status" value="2"/>
</dbReference>
<feature type="repeat" description="TPR" evidence="11">
    <location>
        <begin position="70"/>
        <end position="103"/>
    </location>
</feature>
<dbReference type="Pfam" id="PF00515">
    <property type="entry name" value="TPR_1"/>
    <property type="match status" value="1"/>
</dbReference>
<dbReference type="GO" id="GO:0051879">
    <property type="term" value="F:Hsp90 protein binding"/>
    <property type="evidence" value="ECO:0007669"/>
    <property type="project" value="TreeGrafter"/>
</dbReference>
<keyword evidence="3" id="KW-0963">Cytoplasm</keyword>
<dbReference type="InterPro" id="IPR019734">
    <property type="entry name" value="TPR_rpt"/>
</dbReference>
<accession>A0AAN9EBI1</accession>
<feature type="repeat" description="TPR" evidence="11">
    <location>
        <begin position="462"/>
        <end position="495"/>
    </location>
</feature>
<feature type="compositionally biased region" description="Basic and acidic residues" evidence="12">
    <location>
        <begin position="246"/>
        <end position="264"/>
    </location>
</feature>
<dbReference type="Pfam" id="PF13414">
    <property type="entry name" value="TPR_11"/>
    <property type="match status" value="2"/>
</dbReference>
<feature type="domain" description="STI1" evidence="13">
    <location>
        <begin position="140"/>
        <end position="179"/>
    </location>
</feature>
<dbReference type="FunFam" id="1.10.260.100:FF:000004">
    <property type="entry name" value="Putative stress-induced-phosphoprotein 1"/>
    <property type="match status" value="1"/>
</dbReference>
<dbReference type="PANTHER" id="PTHR22904">
    <property type="entry name" value="TPR REPEAT CONTAINING PROTEIN"/>
    <property type="match status" value="1"/>
</dbReference>
<evidence type="ECO:0000256" key="3">
    <source>
        <dbReference type="ARBA" id="ARBA00022490"/>
    </source>
</evidence>
<evidence type="ECO:0000313" key="15">
    <source>
        <dbReference type="Proteomes" id="UP001372338"/>
    </source>
</evidence>
<keyword evidence="9" id="KW-0143">Chaperone</keyword>
<dbReference type="PROSITE" id="PS50005">
    <property type="entry name" value="TPR"/>
    <property type="match status" value="7"/>
</dbReference>
<dbReference type="Proteomes" id="UP001372338">
    <property type="component" value="Unassembled WGS sequence"/>
</dbReference>
<evidence type="ECO:0000256" key="12">
    <source>
        <dbReference type="SAM" id="MobiDB-lite"/>
    </source>
</evidence>
<evidence type="ECO:0000259" key="13">
    <source>
        <dbReference type="SMART" id="SM00727"/>
    </source>
</evidence>
<comment type="caution">
    <text evidence="14">The sequence shown here is derived from an EMBL/GenBank/DDBJ whole genome shotgun (WGS) entry which is preliminary data.</text>
</comment>
<keyword evidence="10" id="KW-0539">Nucleus</keyword>
<sequence length="583" mass="65624">MADEAKAKGNAAFSSGDYATAIRHFSDAISLSPTNHVLYSNRSAAYASLQNYSEALTDAKKTVELKPDWSKGFSRLGAAHLGLGQHGDAVSAYKKGLEIDPNNDGLKSGLADAQAALAAASKPRSRPMPSANPFGDAFSGPEMWAKLTADPSTRAYLQQPDFVKMMQDIQKDPNNLNLHLKDQRVMQAIGVLLNVKIQTRPEDDSDMPEAEAETSSPSPSQSERKRAAEPEPEPEPEPMELSEEEKEAKERKAQAQKEKEAGNAAYKKKDFDTAIQHYSKALELDDEDISYITNRAAVYLEMGKYEDCIKDCEKAVERGRELRSDYKMIARALTRKGNALVKLAKSAKDYEPAIETYQKALTEHRNPDTLKKLNEAEKAKKELEQQEYFDPKLADEEREKGNDFFKQQKYPEAIKHYTESLRRNPKDPRTYSNRAACYTKLGAMPEGLKDAEKCIELDPTFVKGYTRKGAVQFFMKEYEKALETYREGLKHDPNNQEMLDGISRCVQQINKASRGDLSPEELKERQAKAMQDPEIQNILQDPVMRQVLVDFQENPKAAQEHTKNPMVMNKIQKLINAGIVQMK</sequence>
<name>A0AAN9EBI1_CROPI</name>
<evidence type="ECO:0000256" key="11">
    <source>
        <dbReference type="PROSITE-ProRule" id="PRU00339"/>
    </source>
</evidence>
<dbReference type="InterPro" id="IPR011990">
    <property type="entry name" value="TPR-like_helical_dom_sf"/>
</dbReference>
<reference evidence="14 15" key="1">
    <citation type="submission" date="2024-01" db="EMBL/GenBank/DDBJ databases">
        <title>The genomes of 5 underutilized Papilionoideae crops provide insights into root nodulation and disease resistanc.</title>
        <authorList>
            <person name="Yuan L."/>
        </authorList>
    </citation>
    <scope>NUCLEOTIDE SEQUENCE [LARGE SCALE GENOMIC DNA]</scope>
    <source>
        <strain evidence="14">ZHUSHIDOU_FW_LH</strain>
        <tissue evidence="14">Leaf</tissue>
    </source>
</reference>
<dbReference type="GO" id="GO:0005634">
    <property type="term" value="C:nucleus"/>
    <property type="evidence" value="ECO:0007669"/>
    <property type="project" value="UniProtKB-SubCell"/>
</dbReference>
<dbReference type="InterPro" id="IPR041243">
    <property type="entry name" value="STI1/HOP_DP"/>
</dbReference>
<dbReference type="SUPFAM" id="SSF48452">
    <property type="entry name" value="TPR-like"/>
    <property type="match status" value="3"/>
</dbReference>